<dbReference type="OrthoDB" id="426865at2759"/>
<evidence type="ECO:0000256" key="3">
    <source>
        <dbReference type="ARBA" id="ARBA00023274"/>
    </source>
</evidence>
<dbReference type="RefSeq" id="XP_011131572.1">
    <property type="nucleotide sequence ID" value="XM_011133270.1"/>
</dbReference>
<comment type="caution">
    <text evidence="5">The sequence shown here is derived from an EMBL/GenBank/DDBJ whole genome shotgun (WGS) entry which is preliminary data.</text>
</comment>
<gene>
    <name evidence="5" type="ORF">GNI_113310</name>
</gene>
<keyword evidence="6" id="KW-1185">Reference proteome</keyword>
<dbReference type="Gene3D" id="3.30.230.10">
    <property type="match status" value="1"/>
</dbReference>
<evidence type="ECO:0000256" key="1">
    <source>
        <dbReference type="ARBA" id="ARBA00005251"/>
    </source>
</evidence>
<proteinExistence type="inferred from homology"/>
<evidence type="ECO:0000256" key="4">
    <source>
        <dbReference type="RuleBase" id="RU003815"/>
    </source>
</evidence>
<dbReference type="PANTHER" id="PTHR21569">
    <property type="entry name" value="RIBOSOMAL PROTEIN S9"/>
    <property type="match status" value="1"/>
</dbReference>
<evidence type="ECO:0000256" key="2">
    <source>
        <dbReference type="ARBA" id="ARBA00022980"/>
    </source>
</evidence>
<dbReference type="InterPro" id="IPR020574">
    <property type="entry name" value="Ribosomal_uS9_CS"/>
</dbReference>
<reference evidence="5" key="1">
    <citation type="submission" date="2013-12" db="EMBL/GenBank/DDBJ databases">
        <authorList>
            <person name="Omoto C.K."/>
            <person name="Sibley D."/>
            <person name="Venepally P."/>
            <person name="Hadjithomas M."/>
            <person name="Karamycheva S."/>
            <person name="Brunk B."/>
            <person name="Roos D."/>
            <person name="Caler E."/>
            <person name="Lorenzi H."/>
        </authorList>
    </citation>
    <scope>NUCLEOTIDE SEQUENCE</scope>
</reference>
<dbReference type="PROSITE" id="PS00360">
    <property type="entry name" value="RIBOSOMAL_S9"/>
    <property type="match status" value="1"/>
</dbReference>
<sequence>MLNAKKVQTFGRKRTSIAVVSCVEGTGVIRVNGKPLEHIQPAELRVKAFEPLLLLGAERFSKLAIRVRVHGGGSVAQIYAVRQALAKAVVAWCQKYVDETTKSEVRETLLRFDRSLLVADPRRCESKKFGGRGARARRQKSYR</sequence>
<dbReference type="GeneID" id="22913992"/>
<dbReference type="Pfam" id="PF00380">
    <property type="entry name" value="Ribosomal_S9"/>
    <property type="match status" value="1"/>
</dbReference>
<dbReference type="FunFam" id="3.30.230.10:FF:000007">
    <property type="entry name" value="40S ribosomal protein S16"/>
    <property type="match status" value="1"/>
</dbReference>
<dbReference type="PANTHER" id="PTHR21569:SF16">
    <property type="entry name" value="RIBOSOMAL PROTEIN S16"/>
    <property type="match status" value="1"/>
</dbReference>
<dbReference type="GO" id="GO:0000462">
    <property type="term" value="P:maturation of SSU-rRNA from tricistronic rRNA transcript (SSU-rRNA, 5.8S rRNA, LSU-rRNA)"/>
    <property type="evidence" value="ECO:0007669"/>
    <property type="project" value="TreeGrafter"/>
</dbReference>
<name>A0A023B3D8_GRENI</name>
<dbReference type="GO" id="GO:0022627">
    <property type="term" value="C:cytosolic small ribosomal subunit"/>
    <property type="evidence" value="ECO:0007669"/>
    <property type="project" value="TreeGrafter"/>
</dbReference>
<dbReference type="InterPro" id="IPR014721">
    <property type="entry name" value="Ribsml_uS5_D2-typ_fold_subgr"/>
</dbReference>
<dbReference type="SUPFAM" id="SSF54211">
    <property type="entry name" value="Ribosomal protein S5 domain 2-like"/>
    <property type="match status" value="1"/>
</dbReference>
<dbReference type="eggNOG" id="KOG1753">
    <property type="taxonomic scope" value="Eukaryota"/>
</dbReference>
<keyword evidence="3 4" id="KW-0687">Ribonucleoprotein</keyword>
<dbReference type="VEuPathDB" id="CryptoDB:GNI_113310"/>
<dbReference type="EMBL" id="AFNH02000847">
    <property type="protein sequence ID" value="EZG55432.1"/>
    <property type="molecule type" value="Genomic_DNA"/>
</dbReference>
<accession>A0A023B3D8</accession>
<dbReference type="Proteomes" id="UP000019763">
    <property type="component" value="Unassembled WGS sequence"/>
</dbReference>
<dbReference type="InterPro" id="IPR020568">
    <property type="entry name" value="Ribosomal_Su5_D2-typ_SF"/>
</dbReference>
<dbReference type="OMA" id="WPIEMAR"/>
<dbReference type="GO" id="GO:0006412">
    <property type="term" value="P:translation"/>
    <property type="evidence" value="ECO:0007669"/>
    <property type="project" value="InterPro"/>
</dbReference>
<dbReference type="AlphaFoldDB" id="A0A023B3D8"/>
<evidence type="ECO:0000313" key="5">
    <source>
        <dbReference type="EMBL" id="EZG55432.1"/>
    </source>
</evidence>
<dbReference type="GO" id="GO:0003735">
    <property type="term" value="F:structural constituent of ribosome"/>
    <property type="evidence" value="ECO:0007669"/>
    <property type="project" value="InterPro"/>
</dbReference>
<evidence type="ECO:0000313" key="6">
    <source>
        <dbReference type="Proteomes" id="UP000019763"/>
    </source>
</evidence>
<dbReference type="InterPro" id="IPR000754">
    <property type="entry name" value="Ribosomal_uS9"/>
</dbReference>
<comment type="similarity">
    <text evidence="1 4">Belongs to the universal ribosomal protein uS9 family.</text>
</comment>
<keyword evidence="2 4" id="KW-0689">Ribosomal protein</keyword>
<organism evidence="5 6">
    <name type="scientific">Gregarina niphandrodes</name>
    <name type="common">Septate eugregarine</name>
    <dbReference type="NCBI Taxonomy" id="110365"/>
    <lineage>
        <taxon>Eukaryota</taxon>
        <taxon>Sar</taxon>
        <taxon>Alveolata</taxon>
        <taxon>Apicomplexa</taxon>
        <taxon>Conoidasida</taxon>
        <taxon>Gregarinasina</taxon>
        <taxon>Eugregarinorida</taxon>
        <taxon>Gregarinidae</taxon>
        <taxon>Gregarina</taxon>
    </lineage>
</organism>
<protein>
    <submittedName>
        <fullName evidence="5">40S ribosomal protein S16</fullName>
    </submittedName>
</protein>
<dbReference type="GO" id="GO:0003723">
    <property type="term" value="F:RNA binding"/>
    <property type="evidence" value="ECO:0007669"/>
    <property type="project" value="TreeGrafter"/>
</dbReference>